<dbReference type="InterPro" id="IPR051532">
    <property type="entry name" value="Ester_Hydrolysis_Enzymes"/>
</dbReference>
<dbReference type="SUPFAM" id="SSF52266">
    <property type="entry name" value="SGNH hydrolase"/>
    <property type="match status" value="1"/>
</dbReference>
<dbReference type="OrthoDB" id="3915838at2759"/>
<organism evidence="4 5">
    <name type="scientific">Colletotrichum asianum</name>
    <dbReference type="NCBI Taxonomy" id="702518"/>
    <lineage>
        <taxon>Eukaryota</taxon>
        <taxon>Fungi</taxon>
        <taxon>Dikarya</taxon>
        <taxon>Ascomycota</taxon>
        <taxon>Pezizomycotina</taxon>
        <taxon>Sordariomycetes</taxon>
        <taxon>Hypocreomycetidae</taxon>
        <taxon>Glomerellales</taxon>
        <taxon>Glomerellaceae</taxon>
        <taxon>Colletotrichum</taxon>
        <taxon>Colletotrichum gloeosporioides species complex</taxon>
    </lineage>
</organism>
<dbReference type="InterPro" id="IPR013830">
    <property type="entry name" value="SGNH_hydro"/>
</dbReference>
<keyword evidence="1 2" id="KW-0732">Signal</keyword>
<accession>A0A8H3W7R8</accession>
<reference evidence="4 5" key="1">
    <citation type="submission" date="2019-12" db="EMBL/GenBank/DDBJ databases">
        <title>A genome sequence resource for the geographically widespread anthracnose pathogen Colletotrichum asianum.</title>
        <authorList>
            <person name="Meng Y."/>
        </authorList>
    </citation>
    <scope>NUCLEOTIDE SEQUENCE [LARGE SCALE GENOMIC DNA]</scope>
    <source>
        <strain evidence="4 5">ICMP 18580</strain>
    </source>
</reference>
<evidence type="ECO:0000313" key="4">
    <source>
        <dbReference type="EMBL" id="KAF0319742.1"/>
    </source>
</evidence>
<dbReference type="Gene3D" id="3.40.50.1110">
    <property type="entry name" value="SGNH hydrolase"/>
    <property type="match status" value="1"/>
</dbReference>
<dbReference type="EMBL" id="WOWK01000091">
    <property type="protein sequence ID" value="KAF0319742.1"/>
    <property type="molecule type" value="Genomic_DNA"/>
</dbReference>
<dbReference type="PANTHER" id="PTHR30383">
    <property type="entry name" value="THIOESTERASE 1/PROTEASE 1/LYSOPHOSPHOLIPASE L1"/>
    <property type="match status" value="1"/>
</dbReference>
<sequence length="1343" mass="148537">MYWWTTALLLAGSGLLTETVAFPANFDHRRDDAPIESHPFADFGPVGPSVVKRADKPDLRILPLGASIMSGVGSSNGNGLRKPLRDALRFDGYEVDMVGGRNSGTMKDNDHEAVPGDILTEIRTRLQHALGYKANVIIINGGTNDAVRNIDTGNAYSRMNDILNDIWNSEDMGESCVILSTLLDTSDPTGTVQRITINNQYRTLVNDRKGDGKCIVLADMDPEEGSQHGWIDAWDTWGDYTDKEDPHTHPNDEGHRKMAYIFYKGILKVLATGQVMPPSTEFEVADPVCDKFSGTGLNPGGKTQRGTGNDDDVYRHYSEEMGIVWTAESEWDRDQWRFARLYSNKYDDFVAWVKVSSTENVFAVWANSADGKGNFAQVSDLSPGMYCEPAGQYFIDMNGDGLDDFVCIDSKGNAHLSINNGDGNRSAGKPPSFKALGQIKTAETSSRSNVRMGDIDGDGRGDYIVIDKLGTVTVWRNGWVDDKPKYWQALGTRWTDQYTRDITGVQFHDINGDGRDDWLWTDKTGATTTFTNSRSCKKGVEGNGLNVAWRQGFFETEGTGPTHKGVPGYVTKDESDLRKRVHFARVYGGSSSFGNLSLKDYVFLEHTKLSNGNHSFKMRIWKNTGGGASKLKMDGNKYCNMVGHEDGRSDYVWVWSNGKMELFMNRGKKAISDNDAEGFWDWSPGVIWTPPSAMHRLDLHLADWDGDGACDIIYVNPETNALRVFINNYPKSNKWEFSETSAPSPGCGEKRGVGINDLAVRFADLTGNKRADFLCLHPDGYVSGALHQNDGSFKDVGQIKVAEGHDRAMLRFADVNGDGKDDFLWIEKFSGDTFVWYNGGEDSSRPLGSAFYWRQQTEKAYAGLAAGTCLFYTDLSGDWRADEHYVLESLNNIAETSFSPACGLSNVEGDDPEGVIDPQLPVRPDDDGDDEIPDGVCAYPILGTTQLTLKNTWENSGAADHLNKYFKTHGTDGWSTNYLYDILGTQHDCGGILSTTCTPPTSQCSTYDPNEAFFVHQQIANLHSGMFKWWGMMVNDSVSALGSDITDIVDTYGTPSEDPVTTLNMLVGLFTSLAGIAGTIGDALPGTTAAGLGKFVNPMTLIAGVIAITATNDLNEPTIDPEDLEKDLKTSYTKMFSAISDRARSTLEATLNGKPLSGEMLERAGVASMQEYIQHQFADGAWLSSELIGSLVDAMAQNVFQKFREYALVKAIKTNNKRQYIFLVTGPKAKVVYNNELVYMSQEACESMSARVWHDDLCLAMGYTEINVADKQVWKTIGDTEADGMKQWIKDFRAAMVNNYECYKKKGSDGKLDDPEFPTPFDAAATIEYPQCFWNIWSHEDLD</sequence>
<gene>
    <name evidence="4" type="ORF">GQ607_012993</name>
</gene>
<dbReference type="InterPro" id="IPR036514">
    <property type="entry name" value="SGNH_hydro_sf"/>
</dbReference>
<dbReference type="PANTHER" id="PTHR30383:SF31">
    <property type="entry name" value="SGNH HYDROLASE-TYPE ESTERASE DOMAIN-CONTAINING PROTEIN-RELATED"/>
    <property type="match status" value="1"/>
</dbReference>
<feature type="chain" id="PRO_5034346471" evidence="2">
    <location>
        <begin position="22"/>
        <end position="1343"/>
    </location>
</feature>
<name>A0A8H3W7R8_9PEZI</name>
<dbReference type="Proteomes" id="UP000434172">
    <property type="component" value="Unassembled WGS sequence"/>
</dbReference>
<dbReference type="Pfam" id="PF13517">
    <property type="entry name" value="FG-GAP_3"/>
    <property type="match status" value="2"/>
</dbReference>
<dbReference type="InterPro" id="IPR028994">
    <property type="entry name" value="Integrin_alpha_N"/>
</dbReference>
<keyword evidence="5" id="KW-1185">Reference proteome</keyword>
<evidence type="ECO:0000256" key="2">
    <source>
        <dbReference type="SAM" id="SignalP"/>
    </source>
</evidence>
<dbReference type="InterPro" id="IPR013517">
    <property type="entry name" value="FG-GAP"/>
</dbReference>
<evidence type="ECO:0000313" key="5">
    <source>
        <dbReference type="Proteomes" id="UP000434172"/>
    </source>
</evidence>
<comment type="caution">
    <text evidence="4">The sequence shown here is derived from an EMBL/GenBank/DDBJ whole genome shotgun (WGS) entry which is preliminary data.</text>
</comment>
<dbReference type="GO" id="GO:0004622">
    <property type="term" value="F:phosphatidylcholine lysophospholipase activity"/>
    <property type="evidence" value="ECO:0007669"/>
    <property type="project" value="TreeGrafter"/>
</dbReference>
<proteinExistence type="predicted"/>
<feature type="domain" description="SGNH hydrolase-type esterase" evidence="3">
    <location>
        <begin position="64"/>
        <end position="256"/>
    </location>
</feature>
<evidence type="ECO:0000256" key="1">
    <source>
        <dbReference type="ARBA" id="ARBA00022729"/>
    </source>
</evidence>
<protein>
    <submittedName>
        <fullName evidence="4">Fg-gap repeat domain-containing protein</fullName>
    </submittedName>
</protein>
<feature type="signal peptide" evidence="2">
    <location>
        <begin position="1"/>
        <end position="21"/>
    </location>
</feature>
<evidence type="ECO:0000259" key="3">
    <source>
        <dbReference type="Pfam" id="PF13472"/>
    </source>
</evidence>
<dbReference type="Pfam" id="PF13472">
    <property type="entry name" value="Lipase_GDSL_2"/>
    <property type="match status" value="1"/>
</dbReference>
<dbReference type="SUPFAM" id="SSF69318">
    <property type="entry name" value="Integrin alpha N-terminal domain"/>
    <property type="match status" value="2"/>
</dbReference>